<feature type="domain" description="Endonuclease/exonuclease/phosphatase" evidence="3">
    <location>
        <begin position="123"/>
        <end position="326"/>
    </location>
</feature>
<dbReference type="GO" id="GO:0003824">
    <property type="term" value="F:catalytic activity"/>
    <property type="evidence" value="ECO:0007669"/>
    <property type="project" value="InterPro"/>
</dbReference>
<dbReference type="EMBL" id="JACXVP010000001">
    <property type="protein sequence ID" value="KAG5631925.1"/>
    <property type="molecule type" value="Genomic_DNA"/>
</dbReference>
<gene>
    <name evidence="4" type="ORF">H5410_003642</name>
</gene>
<organism evidence="4 5">
    <name type="scientific">Solanum commersonii</name>
    <name type="common">Commerson's wild potato</name>
    <name type="synonym">Commerson's nightshade</name>
    <dbReference type="NCBI Taxonomy" id="4109"/>
    <lineage>
        <taxon>Eukaryota</taxon>
        <taxon>Viridiplantae</taxon>
        <taxon>Streptophyta</taxon>
        <taxon>Embryophyta</taxon>
        <taxon>Tracheophyta</taxon>
        <taxon>Spermatophyta</taxon>
        <taxon>Magnoliopsida</taxon>
        <taxon>eudicotyledons</taxon>
        <taxon>Gunneridae</taxon>
        <taxon>Pentapetalae</taxon>
        <taxon>asterids</taxon>
        <taxon>lamiids</taxon>
        <taxon>Solanales</taxon>
        <taxon>Solanaceae</taxon>
        <taxon>Solanoideae</taxon>
        <taxon>Solaneae</taxon>
        <taxon>Solanum</taxon>
    </lineage>
</organism>
<dbReference type="Pfam" id="PF03372">
    <property type="entry name" value="Exo_endo_phos"/>
    <property type="match status" value="1"/>
</dbReference>
<proteinExistence type="predicted"/>
<reference evidence="4 5" key="1">
    <citation type="submission" date="2020-09" db="EMBL/GenBank/DDBJ databases">
        <title>De no assembly of potato wild relative species, Solanum commersonii.</title>
        <authorList>
            <person name="Cho K."/>
        </authorList>
    </citation>
    <scope>NUCLEOTIDE SEQUENCE [LARGE SCALE GENOMIC DNA]</scope>
    <source>
        <strain evidence="4">LZ3.2</strain>
        <tissue evidence="4">Leaf</tissue>
    </source>
</reference>
<dbReference type="SUPFAM" id="SSF56219">
    <property type="entry name" value="DNase I-like"/>
    <property type="match status" value="1"/>
</dbReference>
<dbReference type="InterPro" id="IPR036691">
    <property type="entry name" value="Endo/exonu/phosph_ase_sf"/>
</dbReference>
<dbReference type="Gene3D" id="3.60.10.10">
    <property type="entry name" value="Endonuclease/exonuclease/phosphatase"/>
    <property type="match status" value="1"/>
</dbReference>
<dbReference type="OrthoDB" id="1750912at2759"/>
<evidence type="ECO:0000313" key="5">
    <source>
        <dbReference type="Proteomes" id="UP000824120"/>
    </source>
</evidence>
<dbReference type="InterPro" id="IPR005135">
    <property type="entry name" value="Endo/exonuclease/phosphatase"/>
</dbReference>
<dbReference type="PANTHER" id="PTHR33710:SF71">
    <property type="entry name" value="ENDONUCLEASE_EXONUCLEASE_PHOSPHATASE DOMAIN-CONTAINING PROTEIN"/>
    <property type="match status" value="1"/>
</dbReference>
<keyword evidence="1" id="KW-0175">Coiled coil</keyword>
<protein>
    <recommendedName>
        <fullName evidence="3">Endonuclease/exonuclease/phosphatase domain-containing protein</fullName>
    </recommendedName>
</protein>
<evidence type="ECO:0000256" key="1">
    <source>
        <dbReference type="SAM" id="Coils"/>
    </source>
</evidence>
<dbReference type="Proteomes" id="UP000824120">
    <property type="component" value="Chromosome 1"/>
</dbReference>
<dbReference type="AlphaFoldDB" id="A0A9J6B578"/>
<dbReference type="PANTHER" id="PTHR33710">
    <property type="entry name" value="BNAC02G09200D PROTEIN"/>
    <property type="match status" value="1"/>
</dbReference>
<feature type="compositionally biased region" description="Acidic residues" evidence="2">
    <location>
        <begin position="697"/>
        <end position="717"/>
    </location>
</feature>
<evidence type="ECO:0000313" key="4">
    <source>
        <dbReference type="EMBL" id="KAG5631925.1"/>
    </source>
</evidence>
<name>A0A9J6B578_SOLCO</name>
<feature type="region of interest" description="Disordered" evidence="2">
    <location>
        <begin position="697"/>
        <end position="736"/>
    </location>
</feature>
<accession>A0A9J6B578</accession>
<evidence type="ECO:0000259" key="3">
    <source>
        <dbReference type="Pfam" id="PF03372"/>
    </source>
</evidence>
<keyword evidence="5" id="KW-1185">Reference proteome</keyword>
<comment type="caution">
    <text evidence="4">The sequence shown here is derived from an EMBL/GenBank/DDBJ whole genome shotgun (WGS) entry which is preliminary data.</text>
</comment>
<feature type="coiled-coil region" evidence="1">
    <location>
        <begin position="378"/>
        <end position="405"/>
    </location>
</feature>
<sequence>MTPGTPRNSTALDNICTQECTPQRLEENNSSLISIEEAVPLNQKNLEEEDDPEFDMPIWIHQNILKFAKDFGVDIKGCKEEATMLFIKIDSMRQIRGRKLLNCSSQRGKITEELGMWQHFQKQWNKNWKADIYCFQETKIEGENGSLVKYLWANRWVKYCQLEASGTRGGILIMWDGRVWSGEVSSLGAYSITCKLTGINQDLIWFLTGIYAPNSREKREEVWWEVGSARGLFDGPWVVCGDFNTARFPSEKKNCSRISRAMTDLSDFIEDMGLLDPHLVGGKYTWRKGDRHDTASRLDRFLLSDEWDEVFRNIKQTLLQKITSDHNPIMLQKGFLDRVKEWWSSIVCEGRPDFILAFKLKALKDKLREWSKTSQGNLASQKQSVLNQIAELEEVQDQRALHEDEIQLKADLLIEFENLAKFEEISWRQRSRVIWLKQGDKNTKFFHKTANSHWRYNNIDELNVDGEAIKDPEQHHHSHWSSRNLQQRYPEKMGGPFRRGKDPKSDCCLQVGTCQWGSSVGVFELCDHRFLFNFPTSILAEYTVICDWKWEQKKLHLSWWSPYPIVFQRCASIPALGYECWETEERGKSPFLGKDLGLGYDESEDLDLSREVFKFKNLTCEGARGETSKGKSVKFVKRAIEARIRPSSSGYIVAKNLHRGTHTDLRPDAEEGSISPLLENIISVTPIMSADLENQLEEQGQEEFELEPQEAETGDEDQNQRMHAMILGGNDYNVQQ</sequence>
<evidence type="ECO:0000256" key="2">
    <source>
        <dbReference type="SAM" id="MobiDB-lite"/>
    </source>
</evidence>